<accession>A0AAW2I1J0</accession>
<dbReference type="InterPro" id="IPR002347">
    <property type="entry name" value="SDR_fam"/>
</dbReference>
<proteinExistence type="inferred from homology"/>
<comment type="similarity">
    <text evidence="1 4">Belongs to the short-chain dehydrogenases/reductases (SDR) family.</text>
</comment>
<evidence type="ECO:0000313" key="5">
    <source>
        <dbReference type="EMBL" id="KAL0275365.1"/>
    </source>
</evidence>
<dbReference type="PRINTS" id="PR00080">
    <property type="entry name" value="SDRFAMILY"/>
</dbReference>
<reference evidence="5" key="1">
    <citation type="journal article" date="2024" name="Gigascience">
        <title>Chromosome-level genome of the poultry shaft louse Menopon gallinae provides insight into the host-switching and adaptive evolution of parasitic lice.</title>
        <authorList>
            <person name="Xu Y."/>
            <person name="Ma L."/>
            <person name="Liu S."/>
            <person name="Liang Y."/>
            <person name="Liu Q."/>
            <person name="He Z."/>
            <person name="Tian L."/>
            <person name="Duan Y."/>
            <person name="Cai W."/>
            <person name="Li H."/>
            <person name="Song F."/>
        </authorList>
    </citation>
    <scope>NUCLEOTIDE SEQUENCE</scope>
    <source>
        <strain evidence="5">Cailab_2023a</strain>
    </source>
</reference>
<protein>
    <submittedName>
        <fullName evidence="5">Uncharacterized protein</fullName>
    </submittedName>
</protein>
<evidence type="ECO:0000256" key="2">
    <source>
        <dbReference type="ARBA" id="ARBA00023002"/>
    </source>
</evidence>
<keyword evidence="2" id="KW-0560">Oxidoreductase</keyword>
<dbReference type="PANTHER" id="PTHR24322">
    <property type="entry name" value="PKSB"/>
    <property type="match status" value="1"/>
</dbReference>
<dbReference type="PANTHER" id="PTHR24322:SF748">
    <property type="entry name" value="FI23927P1-RELATED"/>
    <property type="match status" value="1"/>
</dbReference>
<organism evidence="5">
    <name type="scientific">Menopon gallinae</name>
    <name type="common">poultry shaft louse</name>
    <dbReference type="NCBI Taxonomy" id="328185"/>
    <lineage>
        <taxon>Eukaryota</taxon>
        <taxon>Metazoa</taxon>
        <taxon>Ecdysozoa</taxon>
        <taxon>Arthropoda</taxon>
        <taxon>Hexapoda</taxon>
        <taxon>Insecta</taxon>
        <taxon>Pterygota</taxon>
        <taxon>Neoptera</taxon>
        <taxon>Paraneoptera</taxon>
        <taxon>Psocodea</taxon>
        <taxon>Troctomorpha</taxon>
        <taxon>Phthiraptera</taxon>
        <taxon>Amblycera</taxon>
        <taxon>Menoponidae</taxon>
        <taxon>Menopon</taxon>
    </lineage>
</organism>
<dbReference type="EMBL" id="JARGDH010000002">
    <property type="protein sequence ID" value="KAL0275365.1"/>
    <property type="molecule type" value="Genomic_DNA"/>
</dbReference>
<dbReference type="InterPro" id="IPR036291">
    <property type="entry name" value="NAD(P)-bd_dom_sf"/>
</dbReference>
<dbReference type="AlphaFoldDB" id="A0AAW2I1J0"/>
<sequence>MKIKVMRDNVIDLLVFLALALVYIVESIVQLFVPINYRTKRISGDIVLITGGGGGLGRLLAERFAKMGCVIVVWDINKKAVEETVEKVKSQGGVAHGYVCDITNRERVYSTAKDVKREVGRVSILINNAGMVSGKPFLETPDALIEKTFDVNVISHFWTVKAFLPDMIDSRRGHIVTIASLAGTVGMTKLVDYCASKYAAIGFDESLRIELECYGHHNIHTTVICPYFIKSTGMFDGVHTRFIPILEAPYVADRIVQAVVTNEKQVYLPGIFRALLLLKGFVPWRVSSMFLRALVQDAHPDHIVNKNYTKDIDNEYSKKLLLETATETLEQNYRRSNSSSERKP</sequence>
<keyword evidence="3" id="KW-0520">NAD</keyword>
<name>A0AAW2I1J0_9NEOP</name>
<dbReference type="Gene3D" id="3.40.50.720">
    <property type="entry name" value="NAD(P)-binding Rossmann-like Domain"/>
    <property type="match status" value="1"/>
</dbReference>
<evidence type="ECO:0000256" key="1">
    <source>
        <dbReference type="ARBA" id="ARBA00006484"/>
    </source>
</evidence>
<gene>
    <name evidence="5" type="ORF">PYX00_003229</name>
</gene>
<evidence type="ECO:0000256" key="4">
    <source>
        <dbReference type="RuleBase" id="RU000363"/>
    </source>
</evidence>
<dbReference type="SUPFAM" id="SSF51735">
    <property type="entry name" value="NAD(P)-binding Rossmann-fold domains"/>
    <property type="match status" value="1"/>
</dbReference>
<comment type="caution">
    <text evidence="5">The sequence shown here is derived from an EMBL/GenBank/DDBJ whole genome shotgun (WGS) entry which is preliminary data.</text>
</comment>
<evidence type="ECO:0000256" key="3">
    <source>
        <dbReference type="ARBA" id="ARBA00023027"/>
    </source>
</evidence>
<dbReference type="GO" id="GO:0016616">
    <property type="term" value="F:oxidoreductase activity, acting on the CH-OH group of donors, NAD or NADP as acceptor"/>
    <property type="evidence" value="ECO:0007669"/>
    <property type="project" value="TreeGrafter"/>
</dbReference>
<dbReference type="Pfam" id="PF00106">
    <property type="entry name" value="adh_short"/>
    <property type="match status" value="1"/>
</dbReference>
<dbReference type="CDD" id="cd05339">
    <property type="entry name" value="17beta-HSDXI-like_SDR_c"/>
    <property type="match status" value="1"/>
</dbReference>
<dbReference type="GO" id="GO:0005811">
    <property type="term" value="C:lipid droplet"/>
    <property type="evidence" value="ECO:0007669"/>
    <property type="project" value="TreeGrafter"/>
</dbReference>
<dbReference type="FunFam" id="3.40.50.720:FF:000202">
    <property type="entry name" value="Short-chain dehydrogenase/reductase family 16C member 6"/>
    <property type="match status" value="1"/>
</dbReference>
<dbReference type="PRINTS" id="PR00081">
    <property type="entry name" value="GDHRDH"/>
</dbReference>